<dbReference type="Pfam" id="PF00105">
    <property type="entry name" value="zf-C4"/>
    <property type="match status" value="1"/>
</dbReference>
<evidence type="ECO:0000256" key="4">
    <source>
        <dbReference type="ARBA" id="ARBA00022833"/>
    </source>
</evidence>
<evidence type="ECO:0000313" key="14">
    <source>
        <dbReference type="Proteomes" id="UP001303046"/>
    </source>
</evidence>
<evidence type="ECO:0000256" key="7">
    <source>
        <dbReference type="ARBA" id="ARBA00023163"/>
    </source>
</evidence>
<evidence type="ECO:0000313" key="13">
    <source>
        <dbReference type="EMBL" id="KAK6734283.1"/>
    </source>
</evidence>
<dbReference type="InterPro" id="IPR001628">
    <property type="entry name" value="Znf_hrmn_rcpt"/>
</dbReference>
<dbReference type="SMART" id="SM00399">
    <property type="entry name" value="ZnF_C4"/>
    <property type="match status" value="1"/>
</dbReference>
<dbReference type="InterPro" id="IPR035500">
    <property type="entry name" value="NHR-like_dom_sf"/>
</dbReference>
<dbReference type="PROSITE" id="PS51030">
    <property type="entry name" value="NUCLEAR_REC_DBD_2"/>
    <property type="match status" value="1"/>
</dbReference>
<dbReference type="Gene3D" id="1.10.565.10">
    <property type="entry name" value="Retinoid X Receptor"/>
    <property type="match status" value="1"/>
</dbReference>
<dbReference type="EMBL" id="JAVFWL010000002">
    <property type="protein sequence ID" value="KAK6734283.1"/>
    <property type="molecule type" value="Genomic_DNA"/>
</dbReference>
<dbReference type="SUPFAM" id="SSF48508">
    <property type="entry name" value="Nuclear receptor ligand-binding domain"/>
    <property type="match status" value="1"/>
</dbReference>
<organism evidence="13 14">
    <name type="scientific">Necator americanus</name>
    <name type="common">Human hookworm</name>
    <dbReference type="NCBI Taxonomy" id="51031"/>
    <lineage>
        <taxon>Eukaryota</taxon>
        <taxon>Metazoa</taxon>
        <taxon>Ecdysozoa</taxon>
        <taxon>Nematoda</taxon>
        <taxon>Chromadorea</taxon>
        <taxon>Rhabditida</taxon>
        <taxon>Rhabditina</taxon>
        <taxon>Rhabditomorpha</taxon>
        <taxon>Strongyloidea</taxon>
        <taxon>Ancylostomatidae</taxon>
        <taxon>Bunostominae</taxon>
        <taxon>Necator</taxon>
    </lineage>
</organism>
<evidence type="ECO:0000256" key="1">
    <source>
        <dbReference type="ARBA" id="ARBA00005993"/>
    </source>
</evidence>
<proteinExistence type="inferred from homology"/>
<dbReference type="Proteomes" id="UP001303046">
    <property type="component" value="Unassembled WGS sequence"/>
</dbReference>
<evidence type="ECO:0000256" key="6">
    <source>
        <dbReference type="ARBA" id="ARBA00023125"/>
    </source>
</evidence>
<evidence type="ECO:0008006" key="15">
    <source>
        <dbReference type="Google" id="ProtNLM"/>
    </source>
</evidence>
<evidence type="ECO:0000256" key="2">
    <source>
        <dbReference type="ARBA" id="ARBA00022723"/>
    </source>
</evidence>
<dbReference type="PANTHER" id="PTHR46397">
    <property type="entry name" value="NUCLEAR HORMONE RECEPTOR FAMILY-RELATED"/>
    <property type="match status" value="1"/>
</dbReference>
<dbReference type="PROSITE" id="PS51843">
    <property type="entry name" value="NR_LBD"/>
    <property type="match status" value="1"/>
</dbReference>
<dbReference type="InterPro" id="IPR013088">
    <property type="entry name" value="Znf_NHR/GATA"/>
</dbReference>
<evidence type="ECO:0000256" key="5">
    <source>
        <dbReference type="ARBA" id="ARBA00023015"/>
    </source>
</evidence>
<evidence type="ECO:0000259" key="12">
    <source>
        <dbReference type="PROSITE" id="PS51843"/>
    </source>
</evidence>
<dbReference type="PANTHER" id="PTHR46397:SF5">
    <property type="entry name" value="NUCLEAR HORMONE RECEPTOR FAMILY MEMBER NHR-20"/>
    <property type="match status" value="1"/>
</dbReference>
<keyword evidence="8 10" id="KW-0675">Receptor</keyword>
<dbReference type="Gene3D" id="3.30.50.10">
    <property type="entry name" value="Erythroid Transcription Factor GATA-1, subunit A"/>
    <property type="match status" value="1"/>
</dbReference>
<keyword evidence="5 10" id="KW-0805">Transcription regulation</keyword>
<feature type="domain" description="NR LBD" evidence="12">
    <location>
        <begin position="167"/>
        <end position="408"/>
    </location>
</feature>
<dbReference type="Pfam" id="PF00104">
    <property type="entry name" value="Hormone_recep"/>
    <property type="match status" value="1"/>
</dbReference>
<feature type="domain" description="Nuclear receptor" evidence="11">
    <location>
        <begin position="5"/>
        <end position="81"/>
    </location>
</feature>
<comment type="similarity">
    <text evidence="1 10">Belongs to the nuclear hormone receptor family.</text>
</comment>
<evidence type="ECO:0000256" key="10">
    <source>
        <dbReference type="RuleBase" id="RU004334"/>
    </source>
</evidence>
<reference evidence="13 14" key="1">
    <citation type="submission" date="2023-08" db="EMBL/GenBank/DDBJ databases">
        <title>A Necator americanus chromosomal reference genome.</title>
        <authorList>
            <person name="Ilik V."/>
            <person name="Petrzelkova K.J."/>
            <person name="Pardy F."/>
            <person name="Fuh T."/>
            <person name="Niatou-Singa F.S."/>
            <person name="Gouil Q."/>
            <person name="Baker L."/>
            <person name="Ritchie M.E."/>
            <person name="Jex A.R."/>
            <person name="Gazzola D."/>
            <person name="Li H."/>
            <person name="Toshio Fujiwara R."/>
            <person name="Zhan B."/>
            <person name="Aroian R.V."/>
            <person name="Pafco B."/>
            <person name="Schwarz E.M."/>
        </authorList>
    </citation>
    <scope>NUCLEOTIDE SEQUENCE [LARGE SCALE GENOMIC DNA]</scope>
    <source>
        <strain evidence="13 14">Aroian</strain>
        <tissue evidence="13">Whole animal</tissue>
    </source>
</reference>
<keyword evidence="9 10" id="KW-0539">Nucleus</keyword>
<dbReference type="InterPro" id="IPR000536">
    <property type="entry name" value="Nucl_hrmn_rcpt_lig-bd"/>
</dbReference>
<keyword evidence="6 10" id="KW-0238">DNA-binding</keyword>
<evidence type="ECO:0000256" key="9">
    <source>
        <dbReference type="ARBA" id="ARBA00023242"/>
    </source>
</evidence>
<comment type="subcellular location">
    <subcellularLocation>
        <location evidence="10">Nucleus</location>
    </subcellularLocation>
</comment>
<keyword evidence="3 10" id="KW-0863">Zinc-finger</keyword>
<keyword evidence="7 10" id="KW-0804">Transcription</keyword>
<keyword evidence="4 10" id="KW-0862">Zinc</keyword>
<dbReference type="PRINTS" id="PR00047">
    <property type="entry name" value="STROIDFINGER"/>
</dbReference>
<protein>
    <recommendedName>
        <fullName evidence="15">Zinc finger, C4 type</fullName>
    </recommendedName>
</protein>
<evidence type="ECO:0000256" key="3">
    <source>
        <dbReference type="ARBA" id="ARBA00022771"/>
    </source>
</evidence>
<keyword evidence="14" id="KW-1185">Reference proteome</keyword>
<comment type="caution">
    <text evidence="13">The sequence shown here is derived from an EMBL/GenBank/DDBJ whole genome shotgun (WGS) entry which is preliminary data.</text>
</comment>
<dbReference type="SMART" id="SM00430">
    <property type="entry name" value="HOLI"/>
    <property type="match status" value="1"/>
</dbReference>
<evidence type="ECO:0000256" key="8">
    <source>
        <dbReference type="ARBA" id="ARBA00023170"/>
    </source>
</evidence>
<dbReference type="SUPFAM" id="SSF57716">
    <property type="entry name" value="Glucocorticoid receptor-like (DNA-binding domain)"/>
    <property type="match status" value="1"/>
</dbReference>
<accession>A0ABR1C9X2</accession>
<keyword evidence="2 10" id="KW-0479">Metal-binding</keyword>
<name>A0ABR1C9X2_NECAM</name>
<gene>
    <name evidence="13" type="primary">Necator_chrII.g5622</name>
    <name evidence="13" type="ORF">RB195_017829</name>
</gene>
<evidence type="ECO:0000259" key="11">
    <source>
        <dbReference type="PROSITE" id="PS51030"/>
    </source>
</evidence>
<dbReference type="PROSITE" id="PS00031">
    <property type="entry name" value="NUCLEAR_REC_DBD_1"/>
    <property type="match status" value="1"/>
</dbReference>
<sequence length="410" mass="47893">MKSHKLTCEICESPTARSVHFGARSCKACAAFFRRTVALNVVYECKEPAPCRIHYEKRMACKKCRYDKCIAANMSRELVRSTGGAERISPARRESTSKTQETAFEFAEFTESTAAGDSLGPTEYPEVLRIPIAPEQGKESRRWVIDHYKRIEGTLNNRRRIMYTDAKMINVFSTMCECPYEKRHLKPLNYREYIGNNRSDFIMLYDYAIAFLQFDDLEPFEKHALYRYVCGVDSLLNSAYFTCCLSYEDNWMVLNSCEYICVDPMPMTGDEPWAQHLFASKEDEAKYKSIVPRKASLWHSLVVPFHRLNLKFDEFCLLKALICWHIGHYKFGDNGRRICCKQRNLLIKCLNDLAVERTNCPEERIGDLILFISCVFQQMLELVNSLVMITFFDIFEYDDVMREFFTFDSF</sequence>